<comment type="similarity">
    <text evidence="2 6">Belongs to the acyl-CoA dehydrogenase family.</text>
</comment>
<dbReference type="EMBL" id="JAOTJD010000048">
    <property type="protein sequence ID" value="MFD3266168.1"/>
    <property type="molecule type" value="Genomic_DNA"/>
</dbReference>
<keyword evidence="3 6" id="KW-0285">Flavoprotein</keyword>
<feature type="domain" description="Acyl-CoA dehydrogenase/oxidase N-terminal" evidence="9">
    <location>
        <begin position="31"/>
        <end position="146"/>
    </location>
</feature>
<comment type="cofactor">
    <cofactor evidence="1 6">
        <name>FAD</name>
        <dbReference type="ChEBI" id="CHEBI:57692"/>
    </cofactor>
</comment>
<dbReference type="InterPro" id="IPR009100">
    <property type="entry name" value="AcylCoA_DH/oxidase_NM_dom_sf"/>
</dbReference>
<accession>A0ABW6CSX9</accession>
<dbReference type="Proteomes" id="UP001598130">
    <property type="component" value="Unassembled WGS sequence"/>
</dbReference>
<dbReference type="InterPro" id="IPR013786">
    <property type="entry name" value="AcylCoA_DH/ox_N"/>
</dbReference>
<feature type="domain" description="Acyl-CoA oxidase/dehydrogenase middle" evidence="8">
    <location>
        <begin position="150"/>
        <end position="243"/>
    </location>
</feature>
<keyword evidence="11" id="KW-1185">Reference proteome</keyword>
<evidence type="ECO:0000313" key="11">
    <source>
        <dbReference type="Proteomes" id="UP001598130"/>
    </source>
</evidence>
<dbReference type="Gene3D" id="1.20.140.10">
    <property type="entry name" value="Butyryl-CoA Dehydrogenase, subunit A, domain 3"/>
    <property type="match status" value="1"/>
</dbReference>
<evidence type="ECO:0000259" key="7">
    <source>
        <dbReference type="Pfam" id="PF00441"/>
    </source>
</evidence>
<evidence type="ECO:0000256" key="1">
    <source>
        <dbReference type="ARBA" id="ARBA00001974"/>
    </source>
</evidence>
<sequence>MAVLARLETDRVSSNNGVLLVADGAEQTIEVFRQDVRAWVQVNFPPDLKGLGNPIMLEERPKPTEEQVAWRKAVGEKGWGTPTWPAEYGGAGLSSAHARVIHQEFARAGAYNPIGGMGVMMFGPTLLEYGAEEQKLEHIPPICRGEVQWCQGYSEPGAGSDLASLQTRCEDKGDHYLINGQKIWTSGAQWADWCFCLVRTDATKKHEGISFVLFTMRQPGVEVRPIKLIAGNSPFCETFLTDVRAEKKDLVGPLNAGWTIGKRLLQHERSSISSMGNALGGSAALPDLAKAYVGVDTQGRLADRDLRTRIVANEMDGRAFQQTAMRAMAEAKGNSGPSAATSIMKNAGTRWIQDRAELTLEIMGLQGLGWAGEDFTPPELDAVRSWLGGKASTIYGGSQEVQNNIISKRILGLPDLTAAN</sequence>
<dbReference type="InterPro" id="IPR006091">
    <property type="entry name" value="Acyl-CoA_Oxase/DH_mid-dom"/>
</dbReference>
<dbReference type="PANTHER" id="PTHR43292:SF3">
    <property type="entry name" value="ACYL-COA DEHYDROGENASE FADE29"/>
    <property type="match status" value="1"/>
</dbReference>
<protein>
    <submittedName>
        <fullName evidence="10">Acyl-CoA dehydrogenase family protein</fullName>
    </submittedName>
</protein>
<evidence type="ECO:0000259" key="9">
    <source>
        <dbReference type="Pfam" id="PF02771"/>
    </source>
</evidence>
<dbReference type="InterPro" id="IPR046373">
    <property type="entry name" value="Acyl-CoA_Oxase/DH_mid-dom_sf"/>
</dbReference>
<dbReference type="Gene3D" id="1.10.540.10">
    <property type="entry name" value="Acyl-CoA dehydrogenase/oxidase, N-terminal domain"/>
    <property type="match status" value="1"/>
</dbReference>
<evidence type="ECO:0000256" key="5">
    <source>
        <dbReference type="ARBA" id="ARBA00023002"/>
    </source>
</evidence>
<reference evidence="10 11" key="1">
    <citation type="submission" date="2022-09" db="EMBL/GenBank/DDBJ databases">
        <title>New species of Phenylobacterium.</title>
        <authorList>
            <person name="Mieszkin S."/>
        </authorList>
    </citation>
    <scope>NUCLEOTIDE SEQUENCE [LARGE SCALE GENOMIC DNA]</scope>
    <source>
        <strain evidence="10 11">HK31-G</strain>
    </source>
</reference>
<keyword evidence="4 6" id="KW-0274">FAD</keyword>
<dbReference type="Pfam" id="PF00441">
    <property type="entry name" value="Acyl-CoA_dh_1"/>
    <property type="match status" value="1"/>
</dbReference>
<evidence type="ECO:0000256" key="3">
    <source>
        <dbReference type="ARBA" id="ARBA00022630"/>
    </source>
</evidence>
<evidence type="ECO:0000259" key="8">
    <source>
        <dbReference type="Pfam" id="PF02770"/>
    </source>
</evidence>
<organism evidence="10 11">
    <name type="scientific">Phenylobacterium ferrooxidans</name>
    <dbReference type="NCBI Taxonomy" id="2982689"/>
    <lineage>
        <taxon>Bacteria</taxon>
        <taxon>Pseudomonadati</taxon>
        <taxon>Pseudomonadota</taxon>
        <taxon>Alphaproteobacteria</taxon>
        <taxon>Caulobacterales</taxon>
        <taxon>Caulobacteraceae</taxon>
        <taxon>Phenylobacterium</taxon>
    </lineage>
</organism>
<keyword evidence="5 6" id="KW-0560">Oxidoreductase</keyword>
<name>A0ABW6CSX9_9CAUL</name>
<dbReference type="Pfam" id="PF02770">
    <property type="entry name" value="Acyl-CoA_dh_M"/>
    <property type="match status" value="1"/>
</dbReference>
<proteinExistence type="inferred from homology"/>
<dbReference type="PANTHER" id="PTHR43292">
    <property type="entry name" value="ACYL-COA DEHYDROGENASE"/>
    <property type="match status" value="1"/>
</dbReference>
<dbReference type="SUPFAM" id="SSF56645">
    <property type="entry name" value="Acyl-CoA dehydrogenase NM domain-like"/>
    <property type="match status" value="1"/>
</dbReference>
<dbReference type="Pfam" id="PF02771">
    <property type="entry name" value="Acyl-CoA_dh_N"/>
    <property type="match status" value="1"/>
</dbReference>
<dbReference type="InterPro" id="IPR009075">
    <property type="entry name" value="AcylCo_DH/oxidase_C"/>
</dbReference>
<dbReference type="InterPro" id="IPR036250">
    <property type="entry name" value="AcylCo_DH-like_C"/>
</dbReference>
<feature type="domain" description="Acyl-CoA dehydrogenase/oxidase C-terminal" evidence="7">
    <location>
        <begin position="255"/>
        <end position="411"/>
    </location>
</feature>
<gene>
    <name evidence="10" type="ORF">OCL97_19650</name>
</gene>
<dbReference type="InterPro" id="IPR052161">
    <property type="entry name" value="Mycobact_Acyl-CoA_DH"/>
</dbReference>
<dbReference type="SUPFAM" id="SSF47203">
    <property type="entry name" value="Acyl-CoA dehydrogenase C-terminal domain-like"/>
    <property type="match status" value="1"/>
</dbReference>
<dbReference type="Gene3D" id="2.40.110.10">
    <property type="entry name" value="Butyryl-CoA Dehydrogenase, subunit A, domain 2"/>
    <property type="match status" value="1"/>
</dbReference>
<evidence type="ECO:0000256" key="4">
    <source>
        <dbReference type="ARBA" id="ARBA00022827"/>
    </source>
</evidence>
<evidence type="ECO:0000256" key="6">
    <source>
        <dbReference type="RuleBase" id="RU362125"/>
    </source>
</evidence>
<evidence type="ECO:0000256" key="2">
    <source>
        <dbReference type="ARBA" id="ARBA00009347"/>
    </source>
</evidence>
<comment type="caution">
    <text evidence="10">The sequence shown here is derived from an EMBL/GenBank/DDBJ whole genome shotgun (WGS) entry which is preliminary data.</text>
</comment>
<dbReference type="RefSeq" id="WP_377371454.1">
    <property type="nucleotide sequence ID" value="NZ_JAOTJD010000048.1"/>
</dbReference>
<dbReference type="InterPro" id="IPR037069">
    <property type="entry name" value="AcylCoA_DH/ox_N_sf"/>
</dbReference>
<evidence type="ECO:0000313" key="10">
    <source>
        <dbReference type="EMBL" id="MFD3266168.1"/>
    </source>
</evidence>